<dbReference type="EMBL" id="JXOJ01000002">
    <property type="protein sequence ID" value="KLK88374.1"/>
    <property type="molecule type" value="Genomic_DNA"/>
</dbReference>
<dbReference type="OrthoDB" id="104562at2157"/>
<dbReference type="PATRIC" id="fig|1550566.3.peg.1055"/>
<sequence length="71" mass="8050">MDREGHPVITIRCPDCNFALQVTVEHLQENRPIVCGGCGRLVTLRDADGSVEDRLKEFRAAAEDLDRRTKR</sequence>
<keyword evidence="2" id="KW-1185">Reference proteome</keyword>
<dbReference type="Proteomes" id="UP000035301">
    <property type="component" value="Unassembled WGS sequence"/>
</dbReference>
<protein>
    <submittedName>
        <fullName evidence="1">Uncharacterized protein</fullName>
    </submittedName>
</protein>
<dbReference type="AlphaFoldDB" id="A0A0H1QZZ1"/>
<gene>
    <name evidence="1" type="ORF">SZ63_04945</name>
</gene>
<proteinExistence type="predicted"/>
<dbReference type="RefSeq" id="WP_048182076.1">
    <property type="nucleotide sequence ID" value="NZ_JXOJ01000002.1"/>
</dbReference>
<evidence type="ECO:0000313" key="2">
    <source>
        <dbReference type="Proteomes" id="UP000035301"/>
    </source>
</evidence>
<comment type="caution">
    <text evidence="1">The sequence shown here is derived from an EMBL/GenBank/DDBJ whole genome shotgun (WGS) entry which is preliminary data.</text>
</comment>
<reference evidence="1 2" key="1">
    <citation type="journal article" date="2015" name="Int. J. Syst. Evol. Microbiol.">
        <title>Methanoculleus sediminis sp. nov., a methanogen from sediments near a submarine mud volcano.</title>
        <authorList>
            <person name="Chen S.C."/>
            <person name="Chen M.F."/>
            <person name="Lai M.C."/>
            <person name="Weng C.Y."/>
            <person name="Wu S.Y."/>
            <person name="Lin S."/>
            <person name="Yang T.F."/>
            <person name="Chen P.C."/>
        </authorList>
    </citation>
    <scope>NUCLEOTIDE SEQUENCE [LARGE SCALE GENOMIC DNA]</scope>
    <source>
        <strain evidence="1 2">S3Fa</strain>
    </source>
</reference>
<name>A0A0H1QZZ1_9EURY</name>
<organism evidence="1 2">
    <name type="scientific">Methanoculleus sediminis</name>
    <dbReference type="NCBI Taxonomy" id="1550566"/>
    <lineage>
        <taxon>Archaea</taxon>
        <taxon>Methanobacteriati</taxon>
        <taxon>Methanobacteriota</taxon>
        <taxon>Stenosarchaea group</taxon>
        <taxon>Methanomicrobia</taxon>
        <taxon>Methanomicrobiales</taxon>
        <taxon>Methanomicrobiaceae</taxon>
        <taxon>Methanoculleus</taxon>
    </lineage>
</organism>
<accession>A0A0H1QZZ1</accession>
<evidence type="ECO:0000313" key="1">
    <source>
        <dbReference type="EMBL" id="KLK88374.1"/>
    </source>
</evidence>